<dbReference type="InterPro" id="IPR035906">
    <property type="entry name" value="MetI-like_sf"/>
</dbReference>
<comment type="similarity">
    <text evidence="7">Belongs to the binding-protein-dependent transport system permease family.</text>
</comment>
<dbReference type="Gene3D" id="1.10.3720.10">
    <property type="entry name" value="MetI-like"/>
    <property type="match status" value="1"/>
</dbReference>
<dbReference type="Pfam" id="PF00528">
    <property type="entry name" value="BPD_transp_1"/>
    <property type="match status" value="1"/>
</dbReference>
<evidence type="ECO:0000256" key="4">
    <source>
        <dbReference type="ARBA" id="ARBA00022692"/>
    </source>
</evidence>
<protein>
    <submittedName>
        <fullName evidence="9">Carbohydrate ABC transporter membrane protein 2 (CUT1 family)</fullName>
    </submittedName>
</protein>
<keyword evidence="5 7" id="KW-1133">Transmembrane helix</keyword>
<dbReference type="CDD" id="cd06261">
    <property type="entry name" value="TM_PBP2"/>
    <property type="match status" value="1"/>
</dbReference>
<evidence type="ECO:0000313" key="9">
    <source>
        <dbReference type="EMBL" id="PWJ95147.1"/>
    </source>
</evidence>
<evidence type="ECO:0000256" key="3">
    <source>
        <dbReference type="ARBA" id="ARBA00022475"/>
    </source>
</evidence>
<gene>
    <name evidence="9" type="ORF">C7380_107102</name>
</gene>
<dbReference type="PROSITE" id="PS50928">
    <property type="entry name" value="ABC_TM1"/>
    <property type="match status" value="1"/>
</dbReference>
<dbReference type="RefSeq" id="WP_109604681.1">
    <property type="nucleotide sequence ID" value="NZ_JAMHJO010000002.1"/>
</dbReference>
<dbReference type="Proteomes" id="UP000245921">
    <property type="component" value="Unassembled WGS sequence"/>
</dbReference>
<evidence type="ECO:0000256" key="7">
    <source>
        <dbReference type="RuleBase" id="RU363032"/>
    </source>
</evidence>
<evidence type="ECO:0000256" key="6">
    <source>
        <dbReference type="ARBA" id="ARBA00023136"/>
    </source>
</evidence>
<dbReference type="PANTHER" id="PTHR43744:SF12">
    <property type="entry name" value="ABC TRANSPORTER PERMEASE PROTEIN MG189-RELATED"/>
    <property type="match status" value="1"/>
</dbReference>
<evidence type="ECO:0000256" key="2">
    <source>
        <dbReference type="ARBA" id="ARBA00022448"/>
    </source>
</evidence>
<keyword evidence="2 7" id="KW-0813">Transport</keyword>
<dbReference type="GO" id="GO:0005886">
    <property type="term" value="C:plasma membrane"/>
    <property type="evidence" value="ECO:0007669"/>
    <property type="project" value="UniProtKB-SubCell"/>
</dbReference>
<feature type="domain" description="ABC transmembrane type-1" evidence="8">
    <location>
        <begin position="73"/>
        <end position="263"/>
    </location>
</feature>
<accession>A0AA45C742</accession>
<keyword evidence="10" id="KW-1185">Reference proteome</keyword>
<dbReference type="PANTHER" id="PTHR43744">
    <property type="entry name" value="ABC TRANSPORTER PERMEASE PROTEIN MG189-RELATED-RELATED"/>
    <property type="match status" value="1"/>
</dbReference>
<feature type="transmembrane region" description="Helical" evidence="7">
    <location>
        <begin position="138"/>
        <end position="159"/>
    </location>
</feature>
<evidence type="ECO:0000256" key="1">
    <source>
        <dbReference type="ARBA" id="ARBA00004651"/>
    </source>
</evidence>
<dbReference type="AlphaFoldDB" id="A0AA45C742"/>
<evidence type="ECO:0000259" key="8">
    <source>
        <dbReference type="PROSITE" id="PS50928"/>
    </source>
</evidence>
<dbReference type="InterPro" id="IPR000515">
    <property type="entry name" value="MetI-like"/>
</dbReference>
<evidence type="ECO:0000313" key="10">
    <source>
        <dbReference type="Proteomes" id="UP000245921"/>
    </source>
</evidence>
<proteinExistence type="inferred from homology"/>
<sequence length="278" mass="32062">MKAKTKEKTRINIMRIITILVCIIYALPLIWMVTTSLKTDAEIMAFPPQWLPDKPIWDNYVQATNYFPFWKYFGNSIIITFGCVIGSLISCPMIAYSFSKINWWGKNIFFYMMLGTMMLPMVVTMIPTFVIFSKLGWINTYLPLIIPAFTGTPAFIFLLRQFFKTVPNALLEAARIDGASEFTIFRKIMLPLSKPILFLIALQQFVGSWNNYFMPLIYLNDENLFPLALGLPLFQGKYETHWNWSMAASTISLIPTLIFFLIAQKYLIEGIKIQGMKG</sequence>
<keyword evidence="6 7" id="KW-0472">Membrane</keyword>
<feature type="transmembrane region" description="Helical" evidence="7">
    <location>
        <begin position="108"/>
        <end position="132"/>
    </location>
</feature>
<dbReference type="EMBL" id="QGGI01000007">
    <property type="protein sequence ID" value="PWJ95147.1"/>
    <property type="molecule type" value="Genomic_DNA"/>
</dbReference>
<feature type="transmembrane region" description="Helical" evidence="7">
    <location>
        <begin position="12"/>
        <end position="34"/>
    </location>
</feature>
<name>A0AA45C742_9BACT</name>
<keyword evidence="3" id="KW-1003">Cell membrane</keyword>
<evidence type="ECO:0000256" key="5">
    <source>
        <dbReference type="ARBA" id="ARBA00022989"/>
    </source>
</evidence>
<reference evidence="9 10" key="1">
    <citation type="submission" date="2018-05" db="EMBL/GenBank/DDBJ databases">
        <title>Genomic Encyclopedia of Type Strains, Phase IV (KMG-IV): sequencing the most valuable type-strain genomes for metagenomic binning, comparative biology and taxonomic classification.</title>
        <authorList>
            <person name="Goeker M."/>
        </authorList>
    </citation>
    <scope>NUCLEOTIDE SEQUENCE [LARGE SCALE GENOMIC DNA]</scope>
    <source>
        <strain evidence="9 10">DSM 24906</strain>
    </source>
</reference>
<keyword evidence="4 7" id="KW-0812">Transmembrane</keyword>
<dbReference type="GO" id="GO:0055085">
    <property type="term" value="P:transmembrane transport"/>
    <property type="evidence" value="ECO:0007669"/>
    <property type="project" value="InterPro"/>
</dbReference>
<feature type="transmembrane region" description="Helical" evidence="7">
    <location>
        <begin position="72"/>
        <end position="96"/>
    </location>
</feature>
<dbReference type="SUPFAM" id="SSF161098">
    <property type="entry name" value="MetI-like"/>
    <property type="match status" value="1"/>
</dbReference>
<feature type="transmembrane region" description="Helical" evidence="7">
    <location>
        <begin position="242"/>
        <end position="263"/>
    </location>
</feature>
<comment type="subcellular location">
    <subcellularLocation>
        <location evidence="1 7">Cell membrane</location>
        <topology evidence="1 7">Multi-pass membrane protein</topology>
    </subcellularLocation>
</comment>
<feature type="transmembrane region" description="Helical" evidence="7">
    <location>
        <begin position="196"/>
        <end position="219"/>
    </location>
</feature>
<organism evidence="9 10">
    <name type="scientific">Oceanotoga teriensis</name>
    <dbReference type="NCBI Taxonomy" id="515440"/>
    <lineage>
        <taxon>Bacteria</taxon>
        <taxon>Thermotogati</taxon>
        <taxon>Thermotogota</taxon>
        <taxon>Thermotogae</taxon>
        <taxon>Petrotogales</taxon>
        <taxon>Petrotogaceae</taxon>
        <taxon>Oceanotoga</taxon>
    </lineage>
</organism>
<comment type="caution">
    <text evidence="9">The sequence shown here is derived from an EMBL/GenBank/DDBJ whole genome shotgun (WGS) entry which is preliminary data.</text>
</comment>